<accession>X1BGB6</accession>
<organism evidence="1">
    <name type="scientific">marine sediment metagenome</name>
    <dbReference type="NCBI Taxonomy" id="412755"/>
    <lineage>
        <taxon>unclassified sequences</taxon>
        <taxon>metagenomes</taxon>
        <taxon>ecological metagenomes</taxon>
    </lineage>
</organism>
<sequence>LNIPILRAGALKMKMSFRCEIEFQEAHTWEFNI</sequence>
<proteinExistence type="predicted"/>
<dbReference type="EMBL" id="BART01012380">
    <property type="protein sequence ID" value="GAG80257.1"/>
    <property type="molecule type" value="Genomic_DNA"/>
</dbReference>
<name>X1BGB6_9ZZZZ</name>
<gene>
    <name evidence="1" type="ORF">S01H4_25872</name>
</gene>
<comment type="caution">
    <text evidence="1">The sequence shown here is derived from an EMBL/GenBank/DDBJ whole genome shotgun (WGS) entry which is preliminary data.</text>
</comment>
<evidence type="ECO:0000313" key="1">
    <source>
        <dbReference type="EMBL" id="GAG80257.1"/>
    </source>
</evidence>
<reference evidence="1" key="1">
    <citation type="journal article" date="2014" name="Front. Microbiol.">
        <title>High frequency of phylogenetically diverse reductive dehalogenase-homologous genes in deep subseafloor sedimentary metagenomes.</title>
        <authorList>
            <person name="Kawai M."/>
            <person name="Futagami T."/>
            <person name="Toyoda A."/>
            <person name="Takaki Y."/>
            <person name="Nishi S."/>
            <person name="Hori S."/>
            <person name="Arai W."/>
            <person name="Tsubouchi T."/>
            <person name="Morono Y."/>
            <person name="Uchiyama I."/>
            <person name="Ito T."/>
            <person name="Fujiyama A."/>
            <person name="Inagaki F."/>
            <person name="Takami H."/>
        </authorList>
    </citation>
    <scope>NUCLEOTIDE SEQUENCE</scope>
    <source>
        <strain evidence="1">Expedition CK06-06</strain>
    </source>
</reference>
<feature type="non-terminal residue" evidence="1">
    <location>
        <position position="1"/>
    </location>
</feature>
<protein>
    <submittedName>
        <fullName evidence="1">Uncharacterized protein</fullName>
    </submittedName>
</protein>
<dbReference type="AlphaFoldDB" id="X1BGB6"/>